<evidence type="ECO:0000256" key="1">
    <source>
        <dbReference type="ARBA" id="ARBA00022801"/>
    </source>
</evidence>
<dbReference type="GO" id="GO:0004252">
    <property type="term" value="F:serine-type endopeptidase activity"/>
    <property type="evidence" value="ECO:0007669"/>
    <property type="project" value="TreeGrafter"/>
</dbReference>
<gene>
    <name evidence="4" type="ORF">C7435_0153</name>
</gene>
<feature type="chain" id="PRO_5019790904" evidence="2">
    <location>
        <begin position="26"/>
        <end position="664"/>
    </location>
</feature>
<dbReference type="GO" id="GO:0004177">
    <property type="term" value="F:aminopeptidase activity"/>
    <property type="evidence" value="ECO:0007669"/>
    <property type="project" value="UniProtKB-KW"/>
</dbReference>
<name>A0A495DLC3_9PROT</name>
<evidence type="ECO:0000259" key="3">
    <source>
        <dbReference type="Pfam" id="PF00326"/>
    </source>
</evidence>
<keyword evidence="2" id="KW-0732">Signal</keyword>
<comment type="caution">
    <text evidence="4">The sequence shown here is derived from an EMBL/GenBank/DDBJ whole genome shotgun (WGS) entry which is preliminary data.</text>
</comment>
<feature type="signal peptide" evidence="2">
    <location>
        <begin position="1"/>
        <end position="25"/>
    </location>
</feature>
<dbReference type="Pfam" id="PF00326">
    <property type="entry name" value="Peptidase_S9"/>
    <property type="match status" value="1"/>
</dbReference>
<dbReference type="PANTHER" id="PTHR42776:SF27">
    <property type="entry name" value="DIPEPTIDYL PEPTIDASE FAMILY MEMBER 6"/>
    <property type="match status" value="1"/>
</dbReference>
<keyword evidence="4" id="KW-0031">Aminopeptidase</keyword>
<proteinExistence type="predicted"/>
<dbReference type="EMBL" id="RBIM01000001">
    <property type="protein sequence ID" value="RKR03715.1"/>
    <property type="molecule type" value="Genomic_DNA"/>
</dbReference>
<organism evidence="4 5">
    <name type="scientific">Maricaulis maris</name>
    <dbReference type="NCBI Taxonomy" id="74318"/>
    <lineage>
        <taxon>Bacteria</taxon>
        <taxon>Pseudomonadati</taxon>
        <taxon>Pseudomonadota</taxon>
        <taxon>Alphaproteobacteria</taxon>
        <taxon>Maricaulales</taxon>
        <taxon>Maricaulaceae</taxon>
        <taxon>Maricaulis</taxon>
    </lineage>
</organism>
<dbReference type="InterPro" id="IPR029058">
    <property type="entry name" value="AB_hydrolase_fold"/>
</dbReference>
<dbReference type="Gene3D" id="3.40.50.1820">
    <property type="entry name" value="alpha/beta hydrolase"/>
    <property type="match status" value="1"/>
</dbReference>
<evidence type="ECO:0000313" key="4">
    <source>
        <dbReference type="EMBL" id="RKR03715.1"/>
    </source>
</evidence>
<dbReference type="GO" id="GO:0006508">
    <property type="term" value="P:proteolysis"/>
    <property type="evidence" value="ECO:0007669"/>
    <property type="project" value="InterPro"/>
</dbReference>
<dbReference type="SUPFAM" id="SSF53474">
    <property type="entry name" value="alpha/beta-Hydrolases"/>
    <property type="match status" value="1"/>
</dbReference>
<dbReference type="OrthoDB" id="128799at2"/>
<dbReference type="SUPFAM" id="SSF82171">
    <property type="entry name" value="DPP6 N-terminal domain-like"/>
    <property type="match status" value="1"/>
</dbReference>
<dbReference type="RefSeq" id="WP_121209658.1">
    <property type="nucleotide sequence ID" value="NZ_RBIM01000001.1"/>
</dbReference>
<dbReference type="AlphaFoldDB" id="A0A495DLC3"/>
<dbReference type="Proteomes" id="UP000273675">
    <property type="component" value="Unassembled WGS sequence"/>
</dbReference>
<keyword evidence="1" id="KW-0378">Hydrolase</keyword>
<feature type="domain" description="Peptidase S9 prolyl oligopeptidase catalytic" evidence="3">
    <location>
        <begin position="464"/>
        <end position="657"/>
    </location>
</feature>
<accession>A0A495DLC3</accession>
<evidence type="ECO:0000313" key="5">
    <source>
        <dbReference type="Proteomes" id="UP000273675"/>
    </source>
</evidence>
<dbReference type="PANTHER" id="PTHR42776">
    <property type="entry name" value="SERINE PEPTIDASE S9 FAMILY MEMBER"/>
    <property type="match status" value="1"/>
</dbReference>
<protein>
    <submittedName>
        <fullName evidence="4">Dipeptidyl aminopeptidase/acylaminoacyl peptidase</fullName>
    </submittedName>
</protein>
<evidence type="ECO:0000256" key="2">
    <source>
        <dbReference type="SAM" id="SignalP"/>
    </source>
</evidence>
<sequence length="664" mass="74278">MRYVITVFLAGLTAALASFGATVQAQDPLPLEAFATRPVMSNVALSPDGRYLAYRVAQNRTGDYYIEIRETDNLGADPVRLGSERMDITGFSWVSNEHLRVSFLQQVRNRIEGQNAGVFQSKQAIVRADGRGRFRELFDDVQLYSSLPDRPNEILIYSADVNYEDMNSDDIRNSGRSMSAIVPDFKILNVDTMRTQTYLRGVSMLGGYRLDNDGNVRIAQSFDPANRQSVYWHRAPGEDSEWVEFFRTDTEDRNSSFSIIDFDPSNPNMLFVSANRGQDTASIYEFNILTASFGERVFGYDMLDNVPHQDIDSGWFSTDPDTLGDLIGFVFYDADGERQVAFINPEEQALYQQLQATFPGKEVTISSRSRGSEMMVIHTVSGDDPGTYYLLADGQLQVIGNQRPTLPADALADVEYIEYTARDGRRIPGYLTVPQGEGPFPLIVLPHGGPWVNFRTTGFDEWGQVLANNGYMVLEPLFRGTTGHGNDHWLSAFGEWGGAMSDDMDDGALYLVDQGLVDPDRIAMFGWSFGGYSAFAASIRTPQIYQCTIAGAGVGDPVEFRAFFTRNRFGRSMLEEGYAGMNTIDRAADVNVPILVIHGALDQRVRLYHSEQFVDQLERFGKPHRFVVLEGADHFDNTLTFDHRMTLYSEMLGFLENDCGPGGL</sequence>
<dbReference type="InterPro" id="IPR001375">
    <property type="entry name" value="Peptidase_S9_cat"/>
</dbReference>
<keyword evidence="4" id="KW-0645">Protease</keyword>
<reference evidence="4 5" key="1">
    <citation type="submission" date="2018-10" db="EMBL/GenBank/DDBJ databases">
        <title>Genomic Encyclopedia of Type Strains, Phase IV (KMG-IV): sequencing the most valuable type-strain genomes for metagenomic binning, comparative biology and taxonomic classification.</title>
        <authorList>
            <person name="Goeker M."/>
        </authorList>
    </citation>
    <scope>NUCLEOTIDE SEQUENCE [LARGE SCALE GENOMIC DNA]</scope>
    <source>
        <strain evidence="4 5">DSM 4734</strain>
    </source>
</reference>